<sequence>MPIQTSYNPAGRKELKHAISIPEYQLLRSKMSHLMKRDAHAGRDGTYLIRSTYFDNFDNKVLNEKKEGYINRNKYRVRIYGISDSYINLERKSKRNNLTFKTKCNITRQEFEKMRIGDVYWMKEDNRELMRDLYHEMKYYQIKPVAVVDYEREAWIYQYGNVRVTFDRKVQSSLQNTDMFNKHLPMVDVLEPNLVILEVKYDEFLPNVIRYLLQLSDTRQEAYSKYQLSRMYG</sequence>
<evidence type="ECO:0000259" key="1">
    <source>
        <dbReference type="Pfam" id="PF09359"/>
    </source>
</evidence>
<gene>
    <name evidence="2" type="ORF">ABC228_09960</name>
</gene>
<dbReference type="Pfam" id="PF09359">
    <property type="entry name" value="VTC"/>
    <property type="match status" value="1"/>
</dbReference>
<organism evidence="2 3">
    <name type="scientific">Ornithinibacillus xuwenensis</name>
    <dbReference type="NCBI Taxonomy" id="3144668"/>
    <lineage>
        <taxon>Bacteria</taxon>
        <taxon>Bacillati</taxon>
        <taxon>Bacillota</taxon>
        <taxon>Bacilli</taxon>
        <taxon>Bacillales</taxon>
        <taxon>Bacillaceae</taxon>
        <taxon>Ornithinibacillus</taxon>
    </lineage>
</organism>
<evidence type="ECO:0000313" key="3">
    <source>
        <dbReference type="Proteomes" id="UP001444625"/>
    </source>
</evidence>
<protein>
    <submittedName>
        <fullName evidence="2">Polyphosphate polymerase domain-containing protein</fullName>
    </submittedName>
</protein>
<name>A0ABU9XGW0_9BACI</name>
<accession>A0ABU9XGW0</accession>
<dbReference type="Gene3D" id="3.20.100.30">
    <property type="entry name" value="VTC, catalytic tunnel domain"/>
    <property type="match status" value="1"/>
</dbReference>
<dbReference type="Proteomes" id="UP001444625">
    <property type="component" value="Unassembled WGS sequence"/>
</dbReference>
<dbReference type="RefSeq" id="WP_345824987.1">
    <property type="nucleotide sequence ID" value="NZ_JBDIML010000003.1"/>
</dbReference>
<keyword evidence="3" id="KW-1185">Reference proteome</keyword>
<dbReference type="CDD" id="cd07750">
    <property type="entry name" value="PolyPPase_VTC_like"/>
    <property type="match status" value="1"/>
</dbReference>
<dbReference type="InterPro" id="IPR018966">
    <property type="entry name" value="VTC_domain"/>
</dbReference>
<evidence type="ECO:0000313" key="2">
    <source>
        <dbReference type="EMBL" id="MEN2767512.1"/>
    </source>
</evidence>
<proteinExistence type="predicted"/>
<dbReference type="InterPro" id="IPR042267">
    <property type="entry name" value="VTC_sf"/>
</dbReference>
<dbReference type="EMBL" id="JBDIML010000003">
    <property type="protein sequence ID" value="MEN2767512.1"/>
    <property type="molecule type" value="Genomic_DNA"/>
</dbReference>
<reference evidence="2 3" key="1">
    <citation type="submission" date="2024-05" db="EMBL/GenBank/DDBJ databases">
        <authorList>
            <person name="Haq I."/>
            <person name="Ullah Z."/>
            <person name="Ahmad R."/>
            <person name="Li M."/>
            <person name="Tong Y."/>
        </authorList>
    </citation>
    <scope>NUCLEOTIDE SEQUENCE [LARGE SCALE GENOMIC DNA]</scope>
    <source>
        <strain evidence="2 3">16A2E</strain>
    </source>
</reference>
<feature type="domain" description="VTC" evidence="1">
    <location>
        <begin position="12"/>
        <end position="228"/>
    </location>
</feature>
<comment type="caution">
    <text evidence="2">The sequence shown here is derived from an EMBL/GenBank/DDBJ whole genome shotgun (WGS) entry which is preliminary data.</text>
</comment>